<gene>
    <name evidence="2" type="ORF">DICVIV_10751</name>
</gene>
<reference evidence="2 3" key="1">
    <citation type="submission" date="2013-11" db="EMBL/GenBank/DDBJ databases">
        <title>Draft genome of the bovine lungworm Dictyocaulus viviparus.</title>
        <authorList>
            <person name="Mitreva M."/>
        </authorList>
    </citation>
    <scope>NUCLEOTIDE SEQUENCE [LARGE SCALE GENOMIC DNA]</scope>
    <source>
        <strain evidence="2 3">HannoverDv2000</strain>
    </source>
</reference>
<dbReference type="EMBL" id="KN716579">
    <property type="protein sequence ID" value="KJH43235.1"/>
    <property type="molecule type" value="Genomic_DNA"/>
</dbReference>
<dbReference type="AlphaFoldDB" id="A0A0D8XF28"/>
<sequence length="98" mass="11202">MLSYRDEPAGHKCVQMMAGRHERLVNKRSSGVQDVYLENLHNRNVAKLRSKRKNKKRHIVDVAMLIGLLFDFVQSKKRGGPSTMRVHREQLTSTSASA</sequence>
<evidence type="ECO:0000256" key="1">
    <source>
        <dbReference type="SAM" id="MobiDB-lite"/>
    </source>
</evidence>
<accession>A0A0D8XF28</accession>
<feature type="region of interest" description="Disordered" evidence="1">
    <location>
        <begin position="77"/>
        <end position="98"/>
    </location>
</feature>
<evidence type="ECO:0000313" key="2">
    <source>
        <dbReference type="EMBL" id="KJH43235.1"/>
    </source>
</evidence>
<evidence type="ECO:0000313" key="3">
    <source>
        <dbReference type="Proteomes" id="UP000053766"/>
    </source>
</evidence>
<dbReference type="Proteomes" id="UP000053766">
    <property type="component" value="Unassembled WGS sequence"/>
</dbReference>
<name>A0A0D8XF28_DICVI</name>
<proteinExistence type="predicted"/>
<reference evidence="3" key="2">
    <citation type="journal article" date="2016" name="Sci. Rep.">
        <title>Dictyocaulus viviparus genome, variome and transcriptome elucidate lungworm biology and support future intervention.</title>
        <authorList>
            <person name="McNulty S.N."/>
            <person name="Strube C."/>
            <person name="Rosa B.A."/>
            <person name="Martin J.C."/>
            <person name="Tyagi R."/>
            <person name="Choi Y.J."/>
            <person name="Wang Q."/>
            <person name="Hallsworth Pepin K."/>
            <person name="Zhang X."/>
            <person name="Ozersky P."/>
            <person name="Wilson R.K."/>
            <person name="Sternberg P.W."/>
            <person name="Gasser R.B."/>
            <person name="Mitreva M."/>
        </authorList>
    </citation>
    <scope>NUCLEOTIDE SEQUENCE [LARGE SCALE GENOMIC DNA]</scope>
    <source>
        <strain evidence="3">HannoverDv2000</strain>
    </source>
</reference>
<keyword evidence="3" id="KW-1185">Reference proteome</keyword>
<organism evidence="2 3">
    <name type="scientific">Dictyocaulus viviparus</name>
    <name type="common">Bovine lungworm</name>
    <dbReference type="NCBI Taxonomy" id="29172"/>
    <lineage>
        <taxon>Eukaryota</taxon>
        <taxon>Metazoa</taxon>
        <taxon>Ecdysozoa</taxon>
        <taxon>Nematoda</taxon>
        <taxon>Chromadorea</taxon>
        <taxon>Rhabditida</taxon>
        <taxon>Rhabditina</taxon>
        <taxon>Rhabditomorpha</taxon>
        <taxon>Strongyloidea</taxon>
        <taxon>Metastrongylidae</taxon>
        <taxon>Dictyocaulus</taxon>
    </lineage>
</organism>
<protein>
    <submittedName>
        <fullName evidence="2">Uncharacterized protein</fullName>
    </submittedName>
</protein>